<organism evidence="1 2">
    <name type="scientific">Alcaligenes phenolicus</name>
    <dbReference type="NCBI Taxonomy" id="232846"/>
    <lineage>
        <taxon>Bacteria</taxon>
        <taxon>Pseudomonadati</taxon>
        <taxon>Pseudomonadota</taxon>
        <taxon>Betaproteobacteria</taxon>
        <taxon>Burkholderiales</taxon>
        <taxon>Alcaligenaceae</taxon>
        <taxon>Alcaligenes</taxon>
    </lineage>
</organism>
<dbReference type="RefSeq" id="WP_026482939.1">
    <property type="nucleotide sequence ID" value="NZ_JAPKNB010000009.1"/>
</dbReference>
<dbReference type="AlphaFoldDB" id="A0AAW5VRE0"/>
<sequence>MAWYTVGTVKVAANNATVSGTGTKWLSGARQGEAFVAPDGQLYEVKNIASDTSLTLTQVYRGASASGQAYALAPMQGYVKELADRVASLLLLSQTEWEWDSVLKKTDLQAAPNDPTAWKILTNGRAFGLGSFGAATSYDHWPTASLDDVDVPAGMYYVSTAITDRPTTAPGVVWHRQTGTVGAQIYVSSDGGVVHRGRRSGTYRAWLSTLNVGEFGLGGATTTPSNGRDSSNPFGWYYQTRAVTWGGGSFFLDMPYGSNMNAGLRLSTDPYSDNFYLNGGVSGKREYRPACKLVHDKNIVGDVAGGSVVQSGSNSNGNWIRLANGTQICRGQVTFSGNGWKPSSPVISYPMAFTAPPTTVIQPLSDGSGYYAVPQMGMGSGSGSFFIRDTAGIVDTGTSAAVDYVAIGVWK</sequence>
<accession>A0AAW5VRE0</accession>
<dbReference type="EMBL" id="JAPKNB010000009">
    <property type="protein sequence ID" value="MCX5566500.1"/>
    <property type="molecule type" value="Genomic_DNA"/>
</dbReference>
<evidence type="ECO:0000313" key="2">
    <source>
        <dbReference type="Proteomes" id="UP001208074"/>
    </source>
</evidence>
<name>A0AAW5VRE0_9BURK</name>
<dbReference type="Proteomes" id="UP001208074">
    <property type="component" value="Unassembled WGS sequence"/>
</dbReference>
<protein>
    <submittedName>
        <fullName evidence="1">Phage tail protein</fullName>
    </submittedName>
</protein>
<gene>
    <name evidence="1" type="ORF">OSH02_14105</name>
</gene>
<comment type="caution">
    <text evidence="1">The sequence shown here is derived from an EMBL/GenBank/DDBJ whole genome shotgun (WGS) entry which is preliminary data.</text>
</comment>
<evidence type="ECO:0000313" key="1">
    <source>
        <dbReference type="EMBL" id="MCX5566500.1"/>
    </source>
</evidence>
<reference evidence="1" key="1">
    <citation type="submission" date="2022-11" db="EMBL/GenBank/DDBJ databases">
        <title>Biodiversity and phylogenetic relationships of bacteria.</title>
        <authorList>
            <person name="Machado R.A.R."/>
            <person name="Bhat A."/>
            <person name="Loulou A."/>
            <person name="Kallel S."/>
        </authorList>
    </citation>
    <scope>NUCLEOTIDE SEQUENCE</scope>
    <source>
        <strain evidence="1">DSM 16503</strain>
    </source>
</reference>
<proteinExistence type="predicted"/>